<dbReference type="AlphaFoldDB" id="F5YN99"/>
<protein>
    <submittedName>
        <fullName evidence="1">Uncharacterized protein</fullName>
    </submittedName>
</protein>
<sequence>MAVFGNSFLKGDSHLLGLPKGLKFILFFVNSSLTVHKTVLT</sequence>
<reference evidence="2" key="1">
    <citation type="submission" date="2009-12" db="EMBL/GenBank/DDBJ databases">
        <title>Complete sequence of Treponema primitia strain ZAS-2.</title>
        <authorList>
            <person name="Tetu S.G."/>
            <person name="Matson E."/>
            <person name="Ren Q."/>
            <person name="Seshadri R."/>
            <person name="Elbourne L."/>
            <person name="Hassan K.A."/>
            <person name="Durkin A."/>
            <person name="Radune D."/>
            <person name="Mohamoud Y."/>
            <person name="Shay R."/>
            <person name="Jin S."/>
            <person name="Zhang X."/>
            <person name="Lucey K."/>
            <person name="Ballor N.R."/>
            <person name="Ottesen E."/>
            <person name="Rosenthal R."/>
            <person name="Allen A."/>
            <person name="Leadbetter J.R."/>
            <person name="Paulsen I.T."/>
        </authorList>
    </citation>
    <scope>NUCLEOTIDE SEQUENCE [LARGE SCALE GENOMIC DNA]</scope>
    <source>
        <strain evidence="2">ATCC BAA-887 / DSM 12427 / ZAS-2</strain>
    </source>
</reference>
<reference evidence="1 2" key="2">
    <citation type="journal article" date="2011" name="ISME J.">
        <title>RNA-seq reveals cooperative metabolic interactions between two termite-gut spirochete species in co-culture.</title>
        <authorList>
            <person name="Rosenthal A.Z."/>
            <person name="Matson E.G."/>
            <person name="Eldar A."/>
            <person name="Leadbetter J.R."/>
        </authorList>
    </citation>
    <scope>NUCLEOTIDE SEQUENCE [LARGE SCALE GENOMIC DNA]</scope>
    <source>
        <strain evidence="2">ATCC BAA-887 / DSM 12427 / ZAS-2</strain>
    </source>
</reference>
<dbReference type="EMBL" id="CP001843">
    <property type="protein sequence ID" value="AEF85658.1"/>
    <property type="molecule type" value="Genomic_DNA"/>
</dbReference>
<dbReference type="KEGG" id="tpi:TREPR_0103"/>
<evidence type="ECO:0000313" key="2">
    <source>
        <dbReference type="Proteomes" id="UP000009223"/>
    </source>
</evidence>
<dbReference type="Proteomes" id="UP000009223">
    <property type="component" value="Chromosome"/>
</dbReference>
<gene>
    <name evidence="1" type="ordered locus">TREPR_0103</name>
</gene>
<dbReference type="STRING" id="545694.TREPR_0103"/>
<name>F5YN99_TREPZ</name>
<organism evidence="1 2">
    <name type="scientific">Treponema primitia (strain ATCC BAA-887 / DSM 12427 / ZAS-2)</name>
    <dbReference type="NCBI Taxonomy" id="545694"/>
    <lineage>
        <taxon>Bacteria</taxon>
        <taxon>Pseudomonadati</taxon>
        <taxon>Spirochaetota</taxon>
        <taxon>Spirochaetia</taxon>
        <taxon>Spirochaetales</taxon>
        <taxon>Treponemataceae</taxon>
        <taxon>Treponema</taxon>
    </lineage>
</organism>
<keyword evidence="2" id="KW-1185">Reference proteome</keyword>
<dbReference type="HOGENOM" id="CLU_3278262_0_0_12"/>
<proteinExistence type="predicted"/>
<accession>F5YN99</accession>
<evidence type="ECO:0000313" key="1">
    <source>
        <dbReference type="EMBL" id="AEF85658.1"/>
    </source>
</evidence>